<keyword evidence="1" id="KW-1133">Transmembrane helix</keyword>
<protein>
    <submittedName>
        <fullName evidence="2">Uncharacterized protein</fullName>
    </submittedName>
</protein>
<keyword evidence="1" id="KW-0812">Transmembrane</keyword>
<dbReference type="OrthoDB" id="2101715at2759"/>
<evidence type="ECO:0000313" key="2">
    <source>
        <dbReference type="EMBL" id="KAF2720062.1"/>
    </source>
</evidence>
<name>A0A9P4Q3S9_9PEZI</name>
<gene>
    <name evidence="2" type="ORF">K431DRAFT_271320</name>
</gene>
<sequence>MDTITRLLDSVNFKLPGRRWELFEWCDLWFVPPFIKYACQETLTAQWTNRIPFLQQYPPALPAAEIISSLLEKLENDTNISSPSAPPSWTVIDFCSGAGGPTPFIEKHINAARSRQIKHPIPFRLSDIQPNLDAWMEHSSRSGNLSFIPQSVDATDPPLSAVSVIEDSIASNGQYASKKKRGRKRKVLRLFNLSFHHFSDPAAKAVLSSTLLTSDAFVIIELQDRNILSLILMALEPWFLILITALWFWHDWPHLIFTYALPVLPMIMSWDGLVSCLRTRTVNEIEALVDEVRRDSKLGADGDVCDLAQEWRFGSARKLHTWPGLYMSVVYGMRQK</sequence>
<evidence type="ECO:0000256" key="1">
    <source>
        <dbReference type="SAM" id="Phobius"/>
    </source>
</evidence>
<comment type="caution">
    <text evidence="2">The sequence shown here is derived from an EMBL/GenBank/DDBJ whole genome shotgun (WGS) entry which is preliminary data.</text>
</comment>
<keyword evidence="1" id="KW-0472">Membrane</keyword>
<dbReference type="EMBL" id="MU003803">
    <property type="protein sequence ID" value="KAF2720062.1"/>
    <property type="molecule type" value="Genomic_DNA"/>
</dbReference>
<dbReference type="AlphaFoldDB" id="A0A9P4Q3S9"/>
<proteinExistence type="predicted"/>
<accession>A0A9P4Q3S9</accession>
<feature type="transmembrane region" description="Helical" evidence="1">
    <location>
        <begin position="255"/>
        <end position="274"/>
    </location>
</feature>
<keyword evidence="3" id="KW-1185">Reference proteome</keyword>
<dbReference type="Proteomes" id="UP000799441">
    <property type="component" value="Unassembled WGS sequence"/>
</dbReference>
<reference evidence="2" key="1">
    <citation type="journal article" date="2020" name="Stud. Mycol.">
        <title>101 Dothideomycetes genomes: a test case for predicting lifestyles and emergence of pathogens.</title>
        <authorList>
            <person name="Haridas S."/>
            <person name="Albert R."/>
            <person name="Binder M."/>
            <person name="Bloem J."/>
            <person name="Labutti K."/>
            <person name="Salamov A."/>
            <person name="Andreopoulos B."/>
            <person name="Baker S."/>
            <person name="Barry K."/>
            <person name="Bills G."/>
            <person name="Bluhm B."/>
            <person name="Cannon C."/>
            <person name="Castanera R."/>
            <person name="Culley D."/>
            <person name="Daum C."/>
            <person name="Ezra D."/>
            <person name="Gonzalez J."/>
            <person name="Henrissat B."/>
            <person name="Kuo A."/>
            <person name="Liang C."/>
            <person name="Lipzen A."/>
            <person name="Lutzoni F."/>
            <person name="Magnuson J."/>
            <person name="Mondo S."/>
            <person name="Nolan M."/>
            <person name="Ohm R."/>
            <person name="Pangilinan J."/>
            <person name="Park H.-J."/>
            <person name="Ramirez L."/>
            <person name="Alfaro M."/>
            <person name="Sun H."/>
            <person name="Tritt A."/>
            <person name="Yoshinaga Y."/>
            <person name="Zwiers L.-H."/>
            <person name="Turgeon B."/>
            <person name="Goodwin S."/>
            <person name="Spatafora J."/>
            <person name="Crous P."/>
            <person name="Grigoriev I."/>
        </authorList>
    </citation>
    <scope>NUCLEOTIDE SEQUENCE</scope>
    <source>
        <strain evidence="2">CBS 116435</strain>
    </source>
</reference>
<evidence type="ECO:0000313" key="3">
    <source>
        <dbReference type="Proteomes" id="UP000799441"/>
    </source>
</evidence>
<organism evidence="2 3">
    <name type="scientific">Polychaeton citri CBS 116435</name>
    <dbReference type="NCBI Taxonomy" id="1314669"/>
    <lineage>
        <taxon>Eukaryota</taxon>
        <taxon>Fungi</taxon>
        <taxon>Dikarya</taxon>
        <taxon>Ascomycota</taxon>
        <taxon>Pezizomycotina</taxon>
        <taxon>Dothideomycetes</taxon>
        <taxon>Dothideomycetidae</taxon>
        <taxon>Capnodiales</taxon>
        <taxon>Capnodiaceae</taxon>
        <taxon>Polychaeton</taxon>
    </lineage>
</organism>
<feature type="transmembrane region" description="Helical" evidence="1">
    <location>
        <begin position="227"/>
        <end position="249"/>
    </location>
</feature>